<name>G4TGC7_SERID</name>
<dbReference type="EMBL" id="CAFZ01000080">
    <property type="protein sequence ID" value="CCA70354.1"/>
    <property type="molecule type" value="Genomic_DNA"/>
</dbReference>
<evidence type="ECO:0000313" key="3">
    <source>
        <dbReference type="Proteomes" id="UP000007148"/>
    </source>
</evidence>
<dbReference type="AlphaFoldDB" id="G4TGC7"/>
<dbReference type="OrthoDB" id="3234196at2759"/>
<comment type="caution">
    <text evidence="2">The sequence shown here is derived from an EMBL/GenBank/DDBJ whole genome shotgun (WGS) entry which is preliminary data.</text>
</comment>
<feature type="compositionally biased region" description="Low complexity" evidence="1">
    <location>
        <begin position="53"/>
        <end position="67"/>
    </location>
</feature>
<proteinExistence type="predicted"/>
<feature type="region of interest" description="Disordered" evidence="1">
    <location>
        <begin position="136"/>
        <end position="155"/>
    </location>
</feature>
<dbReference type="Proteomes" id="UP000007148">
    <property type="component" value="Unassembled WGS sequence"/>
</dbReference>
<protein>
    <submittedName>
        <fullName evidence="2">Uncharacterized protein</fullName>
    </submittedName>
</protein>
<keyword evidence="3" id="KW-1185">Reference proteome</keyword>
<dbReference type="HOGENOM" id="CLU_1267337_0_0_1"/>
<feature type="region of interest" description="Disordered" evidence="1">
    <location>
        <begin position="53"/>
        <end position="81"/>
    </location>
</feature>
<dbReference type="InParanoid" id="G4TGC7"/>
<evidence type="ECO:0000313" key="2">
    <source>
        <dbReference type="EMBL" id="CCA70354.1"/>
    </source>
</evidence>
<organism evidence="2 3">
    <name type="scientific">Serendipita indica (strain DSM 11827)</name>
    <name type="common">Root endophyte fungus</name>
    <name type="synonym">Piriformospora indica</name>
    <dbReference type="NCBI Taxonomy" id="1109443"/>
    <lineage>
        <taxon>Eukaryota</taxon>
        <taxon>Fungi</taxon>
        <taxon>Dikarya</taxon>
        <taxon>Basidiomycota</taxon>
        <taxon>Agaricomycotina</taxon>
        <taxon>Agaricomycetes</taxon>
        <taxon>Sebacinales</taxon>
        <taxon>Serendipitaceae</taxon>
        <taxon>Serendipita</taxon>
    </lineage>
</organism>
<accession>G4TGC7</accession>
<evidence type="ECO:0000256" key="1">
    <source>
        <dbReference type="SAM" id="MobiDB-lite"/>
    </source>
</evidence>
<reference evidence="2 3" key="1">
    <citation type="journal article" date="2011" name="PLoS Pathog.">
        <title>Endophytic Life Strategies Decoded by Genome and Transcriptome Analyses of the Mutualistic Root Symbiont Piriformospora indica.</title>
        <authorList>
            <person name="Zuccaro A."/>
            <person name="Lahrmann U."/>
            <person name="Guldener U."/>
            <person name="Langen G."/>
            <person name="Pfiffi S."/>
            <person name="Biedenkopf D."/>
            <person name="Wong P."/>
            <person name="Samans B."/>
            <person name="Grimm C."/>
            <person name="Basiewicz M."/>
            <person name="Murat C."/>
            <person name="Martin F."/>
            <person name="Kogel K.H."/>
        </authorList>
    </citation>
    <scope>NUCLEOTIDE SEQUENCE [LARGE SCALE GENOMIC DNA]</scope>
    <source>
        <strain evidence="2 3">DSM 11827</strain>
    </source>
</reference>
<sequence length="218" mass="23297">MAYYMQLPTLSEVVPADILHDKRFAQFAPYSSAPLVKEEPASPAWSSYSSLPSPGSAYSSGSRTPSLSPSPPPVHAQLPKGQYATQPGTVWISQTSAGASAGSYVAHNPQQQQQNYVWMPPNMNYPAPCEPNPMVRRGSGSVTPTPPSSSQASLVDPKQNYKLVASDPAHADAIVHVAPGGQPKLLIGTAARTVLTKLTTMPENQRGKVVFYKVVKNQ</sequence>
<gene>
    <name evidence="2" type="ORF">PIIN_04293</name>
</gene>